<sequence>MGWSKRGTGKSYNSKNGYGAIIGFLSKKILDYHTRNKQCRQCDLGKPPESHDCRKNYHTSSRAMEASVGTELILNSQILKQNNLEVKVIIGDEDSSLMPAIDQANPGHKIRKIADNNHVMKNFGEKLYKLQSSNLELTKKGLMSDIKKCFSYAVAQNRSDTLKLAAAIRSIPHHLYNNHENCGLWCKTRQQGSLHKPKFTPRNEKLHQALSQLFNEYGNNGHKLCTKASSQINEAFNKCVTHKLPKIRASAQVHLGTRELQRPF</sequence>
<protein>
    <submittedName>
        <fullName evidence="1">Uncharacterized protein</fullName>
    </submittedName>
</protein>
<evidence type="ECO:0000313" key="2">
    <source>
        <dbReference type="Proteomes" id="UP001239111"/>
    </source>
</evidence>
<keyword evidence="2" id="KW-1185">Reference proteome</keyword>
<proteinExistence type="predicted"/>
<dbReference type="Proteomes" id="UP001239111">
    <property type="component" value="Chromosome 2"/>
</dbReference>
<name>A0ACC2P4I0_9HYME</name>
<organism evidence="1 2">
    <name type="scientific">Eretmocerus hayati</name>
    <dbReference type="NCBI Taxonomy" id="131215"/>
    <lineage>
        <taxon>Eukaryota</taxon>
        <taxon>Metazoa</taxon>
        <taxon>Ecdysozoa</taxon>
        <taxon>Arthropoda</taxon>
        <taxon>Hexapoda</taxon>
        <taxon>Insecta</taxon>
        <taxon>Pterygota</taxon>
        <taxon>Neoptera</taxon>
        <taxon>Endopterygota</taxon>
        <taxon>Hymenoptera</taxon>
        <taxon>Apocrita</taxon>
        <taxon>Proctotrupomorpha</taxon>
        <taxon>Chalcidoidea</taxon>
        <taxon>Aphelinidae</taxon>
        <taxon>Aphelininae</taxon>
        <taxon>Eretmocerus</taxon>
    </lineage>
</organism>
<accession>A0ACC2P4I0</accession>
<evidence type="ECO:0000313" key="1">
    <source>
        <dbReference type="EMBL" id="KAJ8677337.1"/>
    </source>
</evidence>
<gene>
    <name evidence="1" type="ORF">QAD02_013124</name>
</gene>
<dbReference type="EMBL" id="CM056742">
    <property type="protein sequence ID" value="KAJ8677337.1"/>
    <property type="molecule type" value="Genomic_DNA"/>
</dbReference>
<comment type="caution">
    <text evidence="1">The sequence shown here is derived from an EMBL/GenBank/DDBJ whole genome shotgun (WGS) entry which is preliminary data.</text>
</comment>
<reference evidence="1" key="1">
    <citation type="submission" date="2023-04" db="EMBL/GenBank/DDBJ databases">
        <title>A chromosome-level genome assembly of the parasitoid wasp Eretmocerus hayati.</title>
        <authorList>
            <person name="Zhong Y."/>
            <person name="Liu S."/>
            <person name="Liu Y."/>
        </authorList>
    </citation>
    <scope>NUCLEOTIDE SEQUENCE</scope>
    <source>
        <strain evidence="1">ZJU_SS_LIU_2023</strain>
    </source>
</reference>